<evidence type="ECO:0000259" key="1">
    <source>
        <dbReference type="Pfam" id="PF14261"/>
    </source>
</evidence>
<name>A0ABR9V1M8_9CHRO</name>
<comment type="caution">
    <text evidence="2">The sequence shown here is derived from an EMBL/GenBank/DDBJ whole genome shotgun (WGS) entry which is preliminary data.</text>
</comment>
<dbReference type="EMBL" id="JADEWN010000129">
    <property type="protein sequence ID" value="MBE9193705.1"/>
    <property type="molecule type" value="Genomic_DNA"/>
</dbReference>
<keyword evidence="3" id="KW-1185">Reference proteome</keyword>
<protein>
    <submittedName>
        <fullName evidence="2">DUF4351 domain-containing protein</fullName>
    </submittedName>
</protein>
<dbReference type="Pfam" id="PF14261">
    <property type="entry name" value="DUF4351"/>
    <property type="match status" value="1"/>
</dbReference>
<dbReference type="InterPro" id="IPR025587">
    <property type="entry name" value="DUF4351"/>
</dbReference>
<gene>
    <name evidence="2" type="ORF">IQ230_26040</name>
</gene>
<evidence type="ECO:0000313" key="3">
    <source>
        <dbReference type="Proteomes" id="UP000651156"/>
    </source>
</evidence>
<feature type="domain" description="DUF4351" evidence="1">
    <location>
        <begin position="1"/>
        <end position="37"/>
    </location>
</feature>
<dbReference type="Proteomes" id="UP000651156">
    <property type="component" value="Unassembled WGS sequence"/>
</dbReference>
<proteinExistence type="predicted"/>
<organism evidence="2 3">
    <name type="scientific">Gloeocapsopsis crepidinum LEGE 06123</name>
    <dbReference type="NCBI Taxonomy" id="588587"/>
    <lineage>
        <taxon>Bacteria</taxon>
        <taxon>Bacillati</taxon>
        <taxon>Cyanobacteriota</taxon>
        <taxon>Cyanophyceae</taxon>
        <taxon>Oscillatoriophycideae</taxon>
        <taxon>Chroococcales</taxon>
        <taxon>Chroococcaceae</taxon>
        <taxon>Gloeocapsopsis</taxon>
    </lineage>
</organism>
<sequence>MILRQLTKKLGKSDKSMRERVSTFSFEQLELLGEALLTSVRDKKRRGQVS</sequence>
<reference evidence="2 3" key="1">
    <citation type="submission" date="2020-10" db="EMBL/GenBank/DDBJ databases">
        <authorList>
            <person name="Castelo-Branco R."/>
            <person name="Eusebio N."/>
            <person name="Adriana R."/>
            <person name="Vieira A."/>
            <person name="Brugerolle De Fraissinette N."/>
            <person name="Rezende De Castro R."/>
            <person name="Schneider M.P."/>
            <person name="Vasconcelos V."/>
            <person name="Leao P.N."/>
        </authorList>
    </citation>
    <scope>NUCLEOTIDE SEQUENCE [LARGE SCALE GENOMIC DNA]</scope>
    <source>
        <strain evidence="2 3">LEGE 06123</strain>
    </source>
</reference>
<accession>A0ABR9V1M8</accession>
<evidence type="ECO:0000313" key="2">
    <source>
        <dbReference type="EMBL" id="MBE9193705.1"/>
    </source>
</evidence>